<reference evidence="6 7" key="1">
    <citation type="submission" date="2017-12" db="EMBL/GenBank/DDBJ databases">
        <title>Sequencing the genomes of 1000 Actinobacteria strains.</title>
        <authorList>
            <person name="Klenk H.-P."/>
        </authorList>
    </citation>
    <scope>NUCLEOTIDE SEQUENCE [LARGE SCALE GENOMIC DNA]</scope>
    <source>
        <strain evidence="6 7">DSM 44489</strain>
    </source>
</reference>
<dbReference type="AlphaFoldDB" id="A0A2N3WWW5"/>
<protein>
    <submittedName>
        <fullName evidence="6">TetR family transcriptional regulator</fullName>
    </submittedName>
</protein>
<evidence type="ECO:0000259" key="5">
    <source>
        <dbReference type="PROSITE" id="PS50977"/>
    </source>
</evidence>
<dbReference type="PROSITE" id="PS50977">
    <property type="entry name" value="HTH_TETR_2"/>
    <property type="match status" value="1"/>
</dbReference>
<dbReference type="EMBL" id="PJMW01000001">
    <property type="protein sequence ID" value="PKV98353.1"/>
    <property type="molecule type" value="Genomic_DNA"/>
</dbReference>
<sequence>MKQSYDHTFECMITFAEFALTCGCASVHLVARRRGWGGSPPGDDAEATRRIIAAAVELIGRTGAEISIADVAESLGVIRQTVYRYFPSADALMTASAIASADDFLDRLARQVSGLGDPVEAMTEAVVFTLTDVRRTPHLGILLSSSYSNAHPEGMTSDEAQAFGMTMIRRFDVDWAAHGYDEPALRELVEYVLRTMQSFFLSPGDPARSDDELRRYLRRWMGSAIGAQPKA</sequence>
<dbReference type="GO" id="GO:0003700">
    <property type="term" value="F:DNA-binding transcription factor activity"/>
    <property type="evidence" value="ECO:0007669"/>
    <property type="project" value="TreeGrafter"/>
</dbReference>
<dbReference type="PANTHER" id="PTHR30055:SF234">
    <property type="entry name" value="HTH-TYPE TRANSCRIPTIONAL REGULATOR BETI"/>
    <property type="match status" value="1"/>
</dbReference>
<keyword evidence="7" id="KW-1185">Reference proteome</keyword>
<evidence type="ECO:0000256" key="4">
    <source>
        <dbReference type="PROSITE-ProRule" id="PRU00335"/>
    </source>
</evidence>
<evidence type="ECO:0000313" key="7">
    <source>
        <dbReference type="Proteomes" id="UP000233766"/>
    </source>
</evidence>
<dbReference type="GO" id="GO:0000976">
    <property type="term" value="F:transcription cis-regulatory region binding"/>
    <property type="evidence" value="ECO:0007669"/>
    <property type="project" value="TreeGrafter"/>
</dbReference>
<gene>
    <name evidence="6" type="ORF">ATK86_0366</name>
</gene>
<evidence type="ECO:0000256" key="1">
    <source>
        <dbReference type="ARBA" id="ARBA00023015"/>
    </source>
</evidence>
<feature type="DNA-binding region" description="H-T-H motif" evidence="4">
    <location>
        <begin position="67"/>
        <end position="86"/>
    </location>
</feature>
<dbReference type="Proteomes" id="UP000233766">
    <property type="component" value="Unassembled WGS sequence"/>
</dbReference>
<dbReference type="Gene3D" id="1.10.357.10">
    <property type="entry name" value="Tetracycline Repressor, domain 2"/>
    <property type="match status" value="1"/>
</dbReference>
<dbReference type="PANTHER" id="PTHR30055">
    <property type="entry name" value="HTH-TYPE TRANSCRIPTIONAL REGULATOR RUTR"/>
    <property type="match status" value="1"/>
</dbReference>
<dbReference type="InterPro" id="IPR009057">
    <property type="entry name" value="Homeodomain-like_sf"/>
</dbReference>
<comment type="caution">
    <text evidence="6">The sequence shown here is derived from an EMBL/GenBank/DDBJ whole genome shotgun (WGS) entry which is preliminary data.</text>
</comment>
<evidence type="ECO:0000256" key="2">
    <source>
        <dbReference type="ARBA" id="ARBA00023125"/>
    </source>
</evidence>
<keyword evidence="2 4" id="KW-0238">DNA-binding</keyword>
<keyword evidence="1" id="KW-0805">Transcription regulation</keyword>
<proteinExistence type="predicted"/>
<name>A0A2N3WWW5_9NOCA</name>
<feature type="domain" description="HTH tetR-type" evidence="5">
    <location>
        <begin position="45"/>
        <end position="104"/>
    </location>
</feature>
<dbReference type="InterPro" id="IPR001647">
    <property type="entry name" value="HTH_TetR"/>
</dbReference>
<dbReference type="SUPFAM" id="SSF46689">
    <property type="entry name" value="Homeodomain-like"/>
    <property type="match status" value="1"/>
</dbReference>
<evidence type="ECO:0000313" key="6">
    <source>
        <dbReference type="EMBL" id="PKV98353.1"/>
    </source>
</evidence>
<evidence type="ECO:0000256" key="3">
    <source>
        <dbReference type="ARBA" id="ARBA00023163"/>
    </source>
</evidence>
<organism evidence="6 7">
    <name type="scientific">Nocardia fluminea</name>
    <dbReference type="NCBI Taxonomy" id="134984"/>
    <lineage>
        <taxon>Bacteria</taxon>
        <taxon>Bacillati</taxon>
        <taxon>Actinomycetota</taxon>
        <taxon>Actinomycetes</taxon>
        <taxon>Mycobacteriales</taxon>
        <taxon>Nocardiaceae</taxon>
        <taxon>Nocardia</taxon>
    </lineage>
</organism>
<dbReference type="Pfam" id="PF00440">
    <property type="entry name" value="TetR_N"/>
    <property type="match status" value="1"/>
</dbReference>
<dbReference type="PRINTS" id="PR00455">
    <property type="entry name" value="HTHTETR"/>
</dbReference>
<dbReference type="InterPro" id="IPR050109">
    <property type="entry name" value="HTH-type_TetR-like_transc_reg"/>
</dbReference>
<keyword evidence="3" id="KW-0804">Transcription</keyword>
<accession>A0A2N3WWW5</accession>